<gene>
    <name evidence="8" type="ordered locus">BH0295</name>
</gene>
<dbReference type="InterPro" id="IPR003959">
    <property type="entry name" value="ATPase_AAA_core"/>
</dbReference>
<dbReference type="AlphaFoldDB" id="A0AA34R444"/>
<dbReference type="InterPro" id="IPR003593">
    <property type="entry name" value="AAA+_ATPase"/>
</dbReference>
<name>A0AA34R444_BORHD</name>
<reference evidence="9" key="1">
    <citation type="submission" date="2004-12" db="EMBL/GenBank/DDBJ databases">
        <title>The genome sequence of Borrelia hermsii and Borrelia turicatae: comparative analysis of two agents of endemic N. America relapsing fever.</title>
        <authorList>
            <person name="Porcella S.F."/>
            <person name="Raffel S.J."/>
            <person name="Schrumpf M.E."/>
            <person name="Montgomery B."/>
            <person name="Smith T."/>
            <person name="Schwan T.G."/>
        </authorList>
    </citation>
    <scope>NUCLEOTIDE SEQUENCE [LARGE SCALE GENOMIC DNA]</scope>
    <source>
        <strain evidence="9">HS1 / DAH</strain>
    </source>
</reference>
<comment type="similarity">
    <text evidence="1">Belongs to the ClpX chaperone family. HslU subfamily.</text>
</comment>
<dbReference type="SUPFAM" id="SSF52540">
    <property type="entry name" value="P-loop containing nucleoside triphosphate hydrolases"/>
    <property type="match status" value="1"/>
</dbReference>
<dbReference type="GO" id="GO:0016887">
    <property type="term" value="F:ATP hydrolysis activity"/>
    <property type="evidence" value="ECO:0007669"/>
    <property type="project" value="InterPro"/>
</dbReference>
<dbReference type="Pfam" id="PF07724">
    <property type="entry name" value="AAA_2"/>
    <property type="match status" value="1"/>
</dbReference>
<keyword evidence="3 8" id="KW-0067">ATP-binding</keyword>
<evidence type="ECO:0000256" key="2">
    <source>
        <dbReference type="ARBA" id="ARBA00022741"/>
    </source>
</evidence>
<evidence type="ECO:0000256" key="5">
    <source>
        <dbReference type="SAM" id="Coils"/>
    </source>
</evidence>
<accession>A0AA34R444</accession>
<feature type="domain" description="AAA+ ATPase" evidence="6">
    <location>
        <begin position="55"/>
        <end position="341"/>
    </location>
</feature>
<dbReference type="NCBIfam" id="NF003544">
    <property type="entry name" value="PRK05201.1"/>
    <property type="match status" value="1"/>
</dbReference>
<evidence type="ECO:0000313" key="9">
    <source>
        <dbReference type="Proteomes" id="UP000008834"/>
    </source>
</evidence>
<evidence type="ECO:0000259" key="7">
    <source>
        <dbReference type="SMART" id="SM01086"/>
    </source>
</evidence>
<dbReference type="Pfam" id="PF00004">
    <property type="entry name" value="AAA"/>
    <property type="match status" value="1"/>
</dbReference>
<dbReference type="SMART" id="SM01086">
    <property type="entry name" value="ClpB_D2-small"/>
    <property type="match status" value="1"/>
</dbReference>
<evidence type="ECO:0000256" key="1">
    <source>
        <dbReference type="ARBA" id="ARBA00009771"/>
    </source>
</evidence>
<sequence length="451" mass="51598">MMGKIENQNIVPKEIVAELDKYIIGQVEAKKLVSIALVNRYIRSKLPKEIRDDVMPKNIIMVGSTGVGKTEIARRLSKFIKAPFIKVEATKYTEVGYVGRDVESMIRDLMSIAVNMVREEMYDSVREEASKRAEERIIDKLLKASENSENNNASDEENKVREKLRDKFRKQLRNGDIDDSLIDVYVSGKMPVSTIEIFSGSNFEEIDMSIGGLINNIFDRKKRKELKIKKAREIIISEELEKLVDHENIVEIAKLRVENMGIVFIDEIDKIVTKNRTGNDVSREGVQRDILPIVEGSKVNTRYGIIDTSHILFIAAGAFNLSKPSDLIPELQGRFPIKVELKSLSVGDFKNILKHTKNSLIKQYIEMFKVYNLTLTFSEEAIDRIAELAFNMNFEGENLGARRLHGVMEKILADLFFEAPGSKLKKIEINLDYVNEKVKINEQKDLNYYII</sequence>
<dbReference type="Proteomes" id="UP000008834">
    <property type="component" value="Chromosome"/>
</dbReference>
<protein>
    <submittedName>
        <fullName evidence="8">ATP-dependent hsl protease ATP-binding subunit HslU</fullName>
    </submittedName>
</protein>
<evidence type="ECO:0000256" key="3">
    <source>
        <dbReference type="ARBA" id="ARBA00022840"/>
    </source>
</evidence>
<keyword evidence="8" id="KW-0645">Protease</keyword>
<dbReference type="PANTHER" id="PTHR48102:SF3">
    <property type="entry name" value="ATP-DEPENDENT PROTEASE ATPASE SUBUNIT HSLU"/>
    <property type="match status" value="1"/>
</dbReference>
<feature type="coiled-coil region" evidence="5">
    <location>
        <begin position="131"/>
        <end position="158"/>
    </location>
</feature>
<dbReference type="InterPro" id="IPR027417">
    <property type="entry name" value="P-loop_NTPase"/>
</dbReference>
<keyword evidence="5" id="KW-0175">Coiled coil</keyword>
<dbReference type="KEGG" id="bhr:BH0295"/>
<dbReference type="GO" id="GO:0009376">
    <property type="term" value="C:HslUV protease complex"/>
    <property type="evidence" value="ECO:0007669"/>
    <property type="project" value="InterPro"/>
</dbReference>
<dbReference type="PANTHER" id="PTHR48102">
    <property type="entry name" value="ATP-DEPENDENT CLP PROTEASE ATP-BINDING SUBUNIT CLPX-LIKE, MITOCHONDRIAL-RELATED"/>
    <property type="match status" value="1"/>
</dbReference>
<keyword evidence="8" id="KW-0378">Hydrolase</keyword>
<dbReference type="GO" id="GO:0005524">
    <property type="term" value="F:ATP binding"/>
    <property type="evidence" value="ECO:0007669"/>
    <property type="project" value="UniProtKB-KW"/>
</dbReference>
<dbReference type="Gene3D" id="1.10.8.60">
    <property type="match status" value="1"/>
</dbReference>
<dbReference type="SMART" id="SM00382">
    <property type="entry name" value="AAA"/>
    <property type="match status" value="1"/>
</dbReference>
<dbReference type="EMBL" id="CP000048">
    <property type="protein sequence ID" value="AAX16812.1"/>
    <property type="molecule type" value="Genomic_DNA"/>
</dbReference>
<organism evidence="8 9">
    <name type="scientific">Borrelia hermsii (strain HS1 / DAH)</name>
    <dbReference type="NCBI Taxonomy" id="314723"/>
    <lineage>
        <taxon>Bacteria</taxon>
        <taxon>Pseudomonadati</taxon>
        <taxon>Spirochaetota</taxon>
        <taxon>Spirochaetia</taxon>
        <taxon>Spirochaetales</taxon>
        <taxon>Borreliaceae</taxon>
        <taxon>Borrelia</taxon>
    </lineage>
</organism>
<keyword evidence="2" id="KW-0547">Nucleotide-binding</keyword>
<evidence type="ECO:0000313" key="8">
    <source>
        <dbReference type="EMBL" id="AAX16812.1"/>
    </source>
</evidence>
<evidence type="ECO:0000256" key="4">
    <source>
        <dbReference type="ARBA" id="ARBA00023186"/>
    </source>
</evidence>
<keyword evidence="4" id="KW-0143">Chaperone</keyword>
<dbReference type="GO" id="GO:0008233">
    <property type="term" value="F:peptidase activity"/>
    <property type="evidence" value="ECO:0007669"/>
    <property type="project" value="UniProtKB-KW"/>
</dbReference>
<dbReference type="GO" id="GO:0051603">
    <property type="term" value="P:proteolysis involved in protein catabolic process"/>
    <property type="evidence" value="ECO:0007669"/>
    <property type="project" value="TreeGrafter"/>
</dbReference>
<dbReference type="InterPro" id="IPR004491">
    <property type="entry name" value="HslU"/>
</dbReference>
<dbReference type="NCBIfam" id="TIGR00390">
    <property type="entry name" value="hslU"/>
    <property type="match status" value="1"/>
</dbReference>
<dbReference type="Gene3D" id="3.40.50.300">
    <property type="entry name" value="P-loop containing nucleotide triphosphate hydrolases"/>
    <property type="match status" value="2"/>
</dbReference>
<feature type="domain" description="Clp ATPase C-terminal" evidence="7">
    <location>
        <begin position="344"/>
        <end position="440"/>
    </location>
</feature>
<proteinExistence type="inferred from homology"/>
<dbReference type="InterPro" id="IPR019489">
    <property type="entry name" value="Clp_ATPase_C"/>
</dbReference>
<dbReference type="InterPro" id="IPR050052">
    <property type="entry name" value="ATP-dep_Clp_protease_ClpX"/>
</dbReference>
<evidence type="ECO:0000259" key="6">
    <source>
        <dbReference type="SMART" id="SM00382"/>
    </source>
</evidence>